<comment type="caution">
    <text evidence="1">The sequence shown here is derived from an EMBL/GenBank/DDBJ whole genome shotgun (WGS) entry which is preliminary data.</text>
</comment>
<dbReference type="AlphaFoldDB" id="A0A919NZK5"/>
<organism evidence="1 2">
    <name type="scientific">Cellulomonas chitinilytica</name>
    <dbReference type="NCBI Taxonomy" id="398759"/>
    <lineage>
        <taxon>Bacteria</taxon>
        <taxon>Bacillati</taxon>
        <taxon>Actinomycetota</taxon>
        <taxon>Actinomycetes</taxon>
        <taxon>Micrococcales</taxon>
        <taxon>Cellulomonadaceae</taxon>
        <taxon>Cellulomonas</taxon>
    </lineage>
</organism>
<accession>A0A919NZK5</accession>
<dbReference type="Proteomes" id="UP000632740">
    <property type="component" value="Unassembled WGS sequence"/>
</dbReference>
<dbReference type="PANTHER" id="PTHR36503:SF1">
    <property type="entry name" value="BLR2520 PROTEIN"/>
    <property type="match status" value="1"/>
</dbReference>
<dbReference type="InterPro" id="IPR029068">
    <property type="entry name" value="Glyas_Bleomycin-R_OHBP_Dase"/>
</dbReference>
<reference evidence="1" key="1">
    <citation type="submission" date="2021-01" db="EMBL/GenBank/DDBJ databases">
        <title>Whole genome shotgun sequence of Cellulomonas chitinilytica NBRC 110799.</title>
        <authorList>
            <person name="Komaki H."/>
            <person name="Tamura T."/>
        </authorList>
    </citation>
    <scope>NUCLEOTIDE SEQUENCE</scope>
    <source>
        <strain evidence="1">NBRC 110799</strain>
    </source>
</reference>
<keyword evidence="2" id="KW-1185">Reference proteome</keyword>
<protein>
    <submittedName>
        <fullName evidence="1">Glyoxalase</fullName>
    </submittedName>
</protein>
<evidence type="ECO:0000313" key="1">
    <source>
        <dbReference type="EMBL" id="GIG20568.1"/>
    </source>
</evidence>
<name>A0A919NZK5_9CELL</name>
<dbReference type="EMBL" id="BONK01000004">
    <property type="protein sequence ID" value="GIG20568.1"/>
    <property type="molecule type" value="Genomic_DNA"/>
</dbReference>
<gene>
    <name evidence="1" type="ORF">Cch01nite_12920</name>
</gene>
<proteinExistence type="predicted"/>
<dbReference type="PANTHER" id="PTHR36503">
    <property type="entry name" value="BLR2520 PROTEIN"/>
    <property type="match status" value="1"/>
</dbReference>
<evidence type="ECO:0000313" key="2">
    <source>
        <dbReference type="Proteomes" id="UP000632740"/>
    </source>
</evidence>
<dbReference type="Gene3D" id="3.10.180.10">
    <property type="entry name" value="2,3-Dihydroxybiphenyl 1,2-Dioxygenase, domain 1"/>
    <property type="match status" value="2"/>
</dbReference>
<dbReference type="SUPFAM" id="SSF54593">
    <property type="entry name" value="Glyoxalase/Bleomycin resistance protein/Dihydroxybiphenyl dioxygenase"/>
    <property type="match status" value="2"/>
</dbReference>
<dbReference type="RefSeq" id="WP_203750206.1">
    <property type="nucleotide sequence ID" value="NZ_BONK01000004.1"/>
</dbReference>
<sequence>MATIDSLILDVADPSAAEHFYSSAFGLGARLRGRASDAPTTGFRGFTLSLTVAQPADVRGLVDAALAAGATTIKPVAKSFWGTGGVVRAPDGTIWKIATSSKKDTGPATLAVDDVVLLLGVDDVAVSKRFYVDRGLGVAKSFGRKYVEFATPGSAVKLALYGRRALAKDAGVAPDGTGSHRIAIVGDGGACADPDGFAWETSDAVRPVTSR</sequence>